<dbReference type="GO" id="GO:0000160">
    <property type="term" value="P:phosphorelay signal transduction system"/>
    <property type="evidence" value="ECO:0007669"/>
    <property type="project" value="InterPro"/>
</dbReference>
<dbReference type="InterPro" id="IPR016032">
    <property type="entry name" value="Sig_transdc_resp-reg_C-effctor"/>
</dbReference>
<dbReference type="EMBL" id="PPSX01000062">
    <property type="protein sequence ID" value="RZQ52208.1"/>
    <property type="molecule type" value="Genomic_DNA"/>
</dbReference>
<keyword evidence="3" id="KW-0472">Membrane</keyword>
<dbReference type="InterPro" id="IPR001867">
    <property type="entry name" value="OmpR/PhoB-type_DNA-bd"/>
</dbReference>
<dbReference type="RefSeq" id="WP_130256364.1">
    <property type="nucleotide sequence ID" value="NZ_PPSX01000062.1"/>
</dbReference>
<dbReference type="InterPro" id="IPR011042">
    <property type="entry name" value="6-blade_b-propeller_TolB-like"/>
</dbReference>
<dbReference type="Pfam" id="PF00486">
    <property type="entry name" value="Trans_reg_C"/>
    <property type="match status" value="1"/>
</dbReference>
<evidence type="ECO:0000313" key="5">
    <source>
        <dbReference type="EMBL" id="RZQ52208.1"/>
    </source>
</evidence>
<proteinExistence type="predicted"/>
<dbReference type="AlphaFoldDB" id="A0A4V2EJF9"/>
<evidence type="ECO:0000313" key="6">
    <source>
        <dbReference type="Proteomes" id="UP000291338"/>
    </source>
</evidence>
<evidence type="ECO:0000256" key="3">
    <source>
        <dbReference type="SAM" id="Phobius"/>
    </source>
</evidence>
<dbReference type="Gene3D" id="1.10.10.10">
    <property type="entry name" value="Winged helix-like DNA-binding domain superfamily/Winged helix DNA-binding domain"/>
    <property type="match status" value="1"/>
</dbReference>
<accession>A0A4V2EJF9</accession>
<dbReference type="Gene3D" id="2.120.10.30">
    <property type="entry name" value="TolB, C-terminal domain"/>
    <property type="match status" value="1"/>
</dbReference>
<gene>
    <name evidence="5" type="ORF">C1E23_15060</name>
</gene>
<keyword evidence="3" id="KW-1133">Transmembrane helix</keyword>
<feature type="DNA-binding region" description="OmpR/PhoB-type" evidence="2">
    <location>
        <begin position="1"/>
        <end position="98"/>
    </location>
</feature>
<dbReference type="GO" id="GO:0006355">
    <property type="term" value="P:regulation of DNA-templated transcription"/>
    <property type="evidence" value="ECO:0007669"/>
    <property type="project" value="InterPro"/>
</dbReference>
<dbReference type="Proteomes" id="UP000291338">
    <property type="component" value="Unassembled WGS sequence"/>
</dbReference>
<protein>
    <recommendedName>
        <fullName evidence="4">OmpR/PhoB-type domain-containing protein</fullName>
    </recommendedName>
</protein>
<dbReference type="SMART" id="SM00862">
    <property type="entry name" value="Trans_reg_C"/>
    <property type="match status" value="1"/>
</dbReference>
<dbReference type="CDD" id="cd00383">
    <property type="entry name" value="trans_reg_C"/>
    <property type="match status" value="1"/>
</dbReference>
<dbReference type="InterPro" id="IPR036388">
    <property type="entry name" value="WH-like_DNA-bd_sf"/>
</dbReference>
<evidence type="ECO:0000259" key="4">
    <source>
        <dbReference type="PROSITE" id="PS51755"/>
    </source>
</evidence>
<dbReference type="GO" id="GO:0003677">
    <property type="term" value="F:DNA binding"/>
    <property type="evidence" value="ECO:0007669"/>
    <property type="project" value="UniProtKB-UniRule"/>
</dbReference>
<keyword evidence="1 2" id="KW-0238">DNA-binding</keyword>
<keyword evidence="3" id="KW-0812">Transmembrane</keyword>
<sequence length="676" mass="77853">MRYAFGEYVLDTKQQLLFANEQRVELEPKQYSTLLLLCQHQNEIVTREQLLETSWSGVIVSENTINKHIAVLRKLLGDNAKSPKYIETVAKKGYRFIANPKLFDEATSTVNIEHNNNTVSFKPNFLLLGLLVTVLILVSIYLFLWLSPSSTPTQDIKTLTRMQGDKWSISFYKNDLTTVFINQKQQNSELFLQDLNTQQTQLIQHQFDFLSFVAGAISQPQLYIVGKQGGRNWLVKGNIVNNTFIVEQQLDISELAIYDIEFSSHLAQLYLIAQTTSIKDRGLYRVDQQLTDIVPLYLPKNDNVLLTRVDSGINKEAILLLGQRPNARSIVYAFTPKNKELNKVHEFDAYVRDAIWHNEFILHTDTPPAQRILKRSIEQNSSPTIVATSSEYLCCEMIFSQSLNQIIYRTNTTNYQIEWVGEPDFAVDNSTVYDMTPSLMHHKKGIAFVSKRSGKSQIYTQQKLSPPKQISNFMRYHIVHALSVSPNDNLLAAIVDNQLLLFATNAQSLPISKVFNNIDWLEDVTWLDDKHLIVRHKTKSATWLEIYDTELNSIKKLPSQWLQLFRSEYGEARWFALHTSHGLVELEPLMLNLDVELKIAKKLNGSIQDVGKIINAGPYFYQQINKFKIQQLDSQGEYLKHHDFRRIYGFDAHNSKLIVSELIYRSSDWHAKSIAQ</sequence>
<reference evidence="5 6" key="1">
    <citation type="submission" date="2018-01" db="EMBL/GenBank/DDBJ databases">
        <title>Co-occurrence of chitin degradation, pigmentation and bioactivity in marine Pseudoalteromonas.</title>
        <authorList>
            <person name="Paulsen S."/>
            <person name="Gram L."/>
            <person name="Machado H."/>
        </authorList>
    </citation>
    <scope>NUCLEOTIDE SEQUENCE [LARGE SCALE GENOMIC DNA]</scope>
    <source>
        <strain evidence="5 6">S3898</strain>
    </source>
</reference>
<evidence type="ECO:0000256" key="2">
    <source>
        <dbReference type="PROSITE-ProRule" id="PRU01091"/>
    </source>
</evidence>
<organism evidence="5 6">
    <name type="scientific">Pseudoalteromonas phenolica</name>
    <dbReference type="NCBI Taxonomy" id="161398"/>
    <lineage>
        <taxon>Bacteria</taxon>
        <taxon>Pseudomonadati</taxon>
        <taxon>Pseudomonadota</taxon>
        <taxon>Gammaproteobacteria</taxon>
        <taxon>Alteromonadales</taxon>
        <taxon>Pseudoalteromonadaceae</taxon>
        <taxon>Pseudoalteromonas</taxon>
    </lineage>
</organism>
<dbReference type="SUPFAM" id="SSF82171">
    <property type="entry name" value="DPP6 N-terminal domain-like"/>
    <property type="match status" value="1"/>
</dbReference>
<evidence type="ECO:0000256" key="1">
    <source>
        <dbReference type="ARBA" id="ARBA00023125"/>
    </source>
</evidence>
<comment type="caution">
    <text evidence="5">The sequence shown here is derived from an EMBL/GenBank/DDBJ whole genome shotgun (WGS) entry which is preliminary data.</text>
</comment>
<dbReference type="PROSITE" id="PS51755">
    <property type="entry name" value="OMPR_PHOB"/>
    <property type="match status" value="1"/>
</dbReference>
<feature type="transmembrane region" description="Helical" evidence="3">
    <location>
        <begin position="125"/>
        <end position="146"/>
    </location>
</feature>
<name>A0A4V2EJF9_9GAMM</name>
<dbReference type="SUPFAM" id="SSF46894">
    <property type="entry name" value="C-terminal effector domain of the bipartite response regulators"/>
    <property type="match status" value="1"/>
</dbReference>
<feature type="domain" description="OmpR/PhoB-type" evidence="4">
    <location>
        <begin position="1"/>
        <end position="98"/>
    </location>
</feature>